<name>A0A2I8F2P1_9BURK</name>
<dbReference type="PANTHER" id="PTHR43791">
    <property type="entry name" value="PERMEASE-RELATED"/>
    <property type="match status" value="1"/>
</dbReference>
<gene>
    <name evidence="8" type="ORF">C2L65_36390</name>
</gene>
<feature type="transmembrane region" description="Helical" evidence="6">
    <location>
        <begin position="252"/>
        <end position="273"/>
    </location>
</feature>
<feature type="transmembrane region" description="Helical" evidence="6">
    <location>
        <begin position="285"/>
        <end position="306"/>
    </location>
</feature>
<dbReference type="Pfam" id="PF07690">
    <property type="entry name" value="MFS_1"/>
    <property type="match status" value="1"/>
</dbReference>
<evidence type="ECO:0000256" key="6">
    <source>
        <dbReference type="SAM" id="Phobius"/>
    </source>
</evidence>
<dbReference type="GO" id="GO:0022857">
    <property type="term" value="F:transmembrane transporter activity"/>
    <property type="evidence" value="ECO:0007669"/>
    <property type="project" value="InterPro"/>
</dbReference>
<dbReference type="PROSITE" id="PS50850">
    <property type="entry name" value="MFS"/>
    <property type="match status" value="1"/>
</dbReference>
<protein>
    <submittedName>
        <fullName evidence="8">MFS transporter</fullName>
    </submittedName>
</protein>
<feature type="transmembrane region" description="Helical" evidence="6">
    <location>
        <begin position="153"/>
        <end position="172"/>
    </location>
</feature>
<dbReference type="InterPro" id="IPR020846">
    <property type="entry name" value="MFS_dom"/>
</dbReference>
<evidence type="ECO:0000256" key="5">
    <source>
        <dbReference type="ARBA" id="ARBA00023136"/>
    </source>
</evidence>
<dbReference type="InterPro" id="IPR011701">
    <property type="entry name" value="MFS"/>
</dbReference>
<organism evidence="8 9">
    <name type="scientific">Paraburkholderia terrae</name>
    <dbReference type="NCBI Taxonomy" id="311230"/>
    <lineage>
        <taxon>Bacteria</taxon>
        <taxon>Pseudomonadati</taxon>
        <taxon>Pseudomonadota</taxon>
        <taxon>Betaproteobacteria</taxon>
        <taxon>Burkholderiales</taxon>
        <taxon>Burkholderiaceae</taxon>
        <taxon>Paraburkholderia</taxon>
    </lineage>
</organism>
<feature type="transmembrane region" description="Helical" evidence="6">
    <location>
        <begin position="184"/>
        <end position="206"/>
    </location>
</feature>
<dbReference type="Gene3D" id="1.20.1250.20">
    <property type="entry name" value="MFS general substrate transporter like domains"/>
    <property type="match status" value="2"/>
</dbReference>
<keyword evidence="3 6" id="KW-0812">Transmembrane</keyword>
<dbReference type="CDD" id="cd17319">
    <property type="entry name" value="MFS_ExuT_GudP_like"/>
    <property type="match status" value="1"/>
</dbReference>
<evidence type="ECO:0000256" key="1">
    <source>
        <dbReference type="ARBA" id="ARBA00004141"/>
    </source>
</evidence>
<dbReference type="GO" id="GO:0016020">
    <property type="term" value="C:membrane"/>
    <property type="evidence" value="ECO:0007669"/>
    <property type="project" value="UniProtKB-SubCell"/>
</dbReference>
<dbReference type="FunFam" id="1.20.1250.20:FF:000018">
    <property type="entry name" value="MFS transporter permease"/>
    <property type="match status" value="1"/>
</dbReference>
<reference evidence="8 9" key="1">
    <citation type="submission" date="2018-01" db="EMBL/GenBank/DDBJ databases">
        <title>Species boundaries and ecological features among Paraburkholderia terrae DSMZ17804T, P. hospita DSMZ17164T and P. caribensis DSMZ13236T.</title>
        <authorList>
            <person name="Pratama A.A."/>
        </authorList>
    </citation>
    <scope>NUCLEOTIDE SEQUENCE [LARGE SCALE GENOMIC DNA]</scope>
    <source>
        <strain evidence="8 9">DSM 17804</strain>
    </source>
</reference>
<keyword evidence="5 6" id="KW-0472">Membrane</keyword>
<dbReference type="Proteomes" id="UP000243502">
    <property type="component" value="Chromosome 3"/>
</dbReference>
<feature type="transmembrane region" description="Helical" evidence="6">
    <location>
        <begin position="341"/>
        <end position="363"/>
    </location>
</feature>
<evidence type="ECO:0000256" key="3">
    <source>
        <dbReference type="ARBA" id="ARBA00022692"/>
    </source>
</evidence>
<sequence>MSDSYSSATSSDERKAIYAKVGWRLIPFLFICYTLNFLDRVNISFAHLQFQKDIGLSDAAYGLGVGLFFVGYVALEVPSNLLLKKMGARLTISRIMILWGLVSSGMMFVRNPVEFYIARALLGIAEGGFFPGIVLYLTYWFPSAKRARITSRLFLAVAVAGALGGPVSGWILSHMNGVSGMQGWKWLFLLEGLPSVIVGIVALFYLNDKPADARWLTSEQREMIASDIADDEKVKSDITSSSFGEVLKDPRLYLLAFGYMAVPWSSSVLSFWGPSIIRRAGISNLADVGLLSAIPYIVGAAFMLLVCRNSDRMMERRWHYGAVAMLTAFGLSLLPSAASNWVASIALLSVSNAGFLTAVALFWTIPPAYLSGRAAAGGIGLVSCIGQSAGLVAPVVFSWGNSLTKSATAGFYLVAMVIVCAGLSIIIGVPARKLKERRVEV</sequence>
<evidence type="ECO:0000313" key="9">
    <source>
        <dbReference type="Proteomes" id="UP000243502"/>
    </source>
</evidence>
<feature type="transmembrane region" description="Helical" evidence="6">
    <location>
        <begin position="87"/>
        <end position="109"/>
    </location>
</feature>
<feature type="transmembrane region" description="Helical" evidence="6">
    <location>
        <begin position="58"/>
        <end position="75"/>
    </location>
</feature>
<evidence type="ECO:0000313" key="8">
    <source>
        <dbReference type="EMBL" id="AUT66147.1"/>
    </source>
</evidence>
<keyword evidence="4 6" id="KW-1133">Transmembrane helix</keyword>
<dbReference type="SUPFAM" id="SSF103473">
    <property type="entry name" value="MFS general substrate transporter"/>
    <property type="match status" value="1"/>
</dbReference>
<feature type="transmembrane region" description="Helical" evidence="6">
    <location>
        <begin position="375"/>
        <end position="397"/>
    </location>
</feature>
<dbReference type="KEGG" id="pter:C2L65_36390"/>
<comment type="subcellular location">
    <subcellularLocation>
        <location evidence="1">Membrane</location>
        <topology evidence="1">Multi-pass membrane protein</topology>
    </subcellularLocation>
</comment>
<evidence type="ECO:0000256" key="4">
    <source>
        <dbReference type="ARBA" id="ARBA00022989"/>
    </source>
</evidence>
<dbReference type="RefSeq" id="WP_042304937.1">
    <property type="nucleotide sequence ID" value="NZ_CP026113.1"/>
</dbReference>
<dbReference type="OrthoDB" id="5441967at2"/>
<feature type="transmembrane region" description="Helical" evidence="6">
    <location>
        <begin position="115"/>
        <end position="141"/>
    </location>
</feature>
<dbReference type="InterPro" id="IPR036259">
    <property type="entry name" value="MFS_trans_sf"/>
</dbReference>
<evidence type="ECO:0000259" key="7">
    <source>
        <dbReference type="PROSITE" id="PS50850"/>
    </source>
</evidence>
<feature type="transmembrane region" description="Helical" evidence="6">
    <location>
        <begin position="409"/>
        <end position="429"/>
    </location>
</feature>
<feature type="domain" description="Major facilitator superfamily (MFS) profile" evidence="7">
    <location>
        <begin position="25"/>
        <end position="433"/>
    </location>
</feature>
<proteinExistence type="predicted"/>
<feature type="transmembrane region" description="Helical" evidence="6">
    <location>
        <begin position="318"/>
        <end position="335"/>
    </location>
</feature>
<dbReference type="AlphaFoldDB" id="A0A2I8F2P1"/>
<dbReference type="PANTHER" id="PTHR43791:SF36">
    <property type="entry name" value="TRANSPORTER, PUTATIVE (AFU_ORTHOLOGUE AFUA_6G08340)-RELATED"/>
    <property type="match status" value="1"/>
</dbReference>
<keyword evidence="2" id="KW-0813">Transport</keyword>
<feature type="transmembrane region" description="Helical" evidence="6">
    <location>
        <begin position="21"/>
        <end position="38"/>
    </location>
</feature>
<accession>A0A2I8F2P1</accession>
<evidence type="ECO:0000256" key="2">
    <source>
        <dbReference type="ARBA" id="ARBA00022448"/>
    </source>
</evidence>
<dbReference type="EMBL" id="CP026113">
    <property type="protein sequence ID" value="AUT66147.1"/>
    <property type="molecule type" value="Genomic_DNA"/>
</dbReference>